<evidence type="ECO:0000256" key="1">
    <source>
        <dbReference type="ARBA" id="ARBA00008072"/>
    </source>
</evidence>
<dbReference type="Gene3D" id="3.90.180.10">
    <property type="entry name" value="Medium-chain alcohol dehydrogenases, catalytic domain"/>
    <property type="match status" value="1"/>
</dbReference>
<dbReference type="PANTHER" id="PTHR42683">
    <property type="entry name" value="ALDEHYDE REDUCTASE"/>
    <property type="match status" value="1"/>
</dbReference>
<dbReference type="AlphaFoldDB" id="A0A2I0JMU2"/>
<evidence type="ECO:0000256" key="3">
    <source>
        <dbReference type="ARBA" id="ARBA00022833"/>
    </source>
</evidence>
<protein>
    <recommendedName>
        <fullName evidence="5">Alcohol dehydrogenase-like N-terminal domain-containing protein</fullName>
    </recommendedName>
</protein>
<dbReference type="STRING" id="22663.A0A2I0JMU2"/>
<dbReference type="InterPro" id="IPR013154">
    <property type="entry name" value="ADH-like_N"/>
</dbReference>
<reference evidence="6 7" key="1">
    <citation type="submission" date="2017-11" db="EMBL/GenBank/DDBJ databases">
        <title>De-novo sequencing of pomegranate (Punica granatum L.) genome.</title>
        <authorList>
            <person name="Akparov Z."/>
            <person name="Amiraslanov A."/>
            <person name="Hajiyeva S."/>
            <person name="Abbasov M."/>
            <person name="Kaur K."/>
            <person name="Hamwieh A."/>
            <person name="Solovyev V."/>
            <person name="Salamov A."/>
            <person name="Braich B."/>
            <person name="Kosarev P."/>
            <person name="Mahmoud A."/>
            <person name="Hajiyev E."/>
            <person name="Babayeva S."/>
            <person name="Izzatullayeva V."/>
            <person name="Mammadov A."/>
            <person name="Mammadov A."/>
            <person name="Sharifova S."/>
            <person name="Ojaghi J."/>
            <person name="Eynullazada K."/>
            <person name="Bayramov B."/>
            <person name="Abdulazimova A."/>
            <person name="Shahmuradov I."/>
        </authorList>
    </citation>
    <scope>NUCLEOTIDE SEQUENCE [LARGE SCALE GENOMIC DNA]</scope>
    <source>
        <strain evidence="7">cv. AG2017</strain>
        <tissue evidence="6">Leaf</tissue>
    </source>
</reference>
<keyword evidence="4" id="KW-0560">Oxidoreductase</keyword>
<dbReference type="GO" id="GO:0016616">
    <property type="term" value="F:oxidoreductase activity, acting on the CH-OH group of donors, NAD or NADP as acceptor"/>
    <property type="evidence" value="ECO:0007669"/>
    <property type="project" value="InterPro"/>
</dbReference>
<gene>
    <name evidence="6" type="ORF">CRG98_022405</name>
</gene>
<evidence type="ECO:0000256" key="2">
    <source>
        <dbReference type="ARBA" id="ARBA00022723"/>
    </source>
</evidence>
<feature type="domain" description="Alcohol dehydrogenase-like N-terminal" evidence="5">
    <location>
        <begin position="11"/>
        <end position="55"/>
    </location>
</feature>
<proteinExistence type="inferred from homology"/>
<dbReference type="SUPFAM" id="SSF50129">
    <property type="entry name" value="GroES-like"/>
    <property type="match status" value="1"/>
</dbReference>
<dbReference type="GO" id="GO:0046872">
    <property type="term" value="F:metal ion binding"/>
    <property type="evidence" value="ECO:0007669"/>
    <property type="project" value="UniProtKB-KW"/>
</dbReference>
<evidence type="ECO:0000259" key="5">
    <source>
        <dbReference type="Pfam" id="PF08240"/>
    </source>
</evidence>
<sequence length="55" mass="6015">MAKSPEQEHPVKAFGYAAKDTSGHLAPFNFSRRHEIVGVVTEVGSKVTKFKVGDK</sequence>
<keyword evidence="3" id="KW-0862">Zinc</keyword>
<organism evidence="6 7">
    <name type="scientific">Punica granatum</name>
    <name type="common">Pomegranate</name>
    <dbReference type="NCBI Taxonomy" id="22663"/>
    <lineage>
        <taxon>Eukaryota</taxon>
        <taxon>Viridiplantae</taxon>
        <taxon>Streptophyta</taxon>
        <taxon>Embryophyta</taxon>
        <taxon>Tracheophyta</taxon>
        <taxon>Spermatophyta</taxon>
        <taxon>Magnoliopsida</taxon>
        <taxon>eudicotyledons</taxon>
        <taxon>Gunneridae</taxon>
        <taxon>Pentapetalae</taxon>
        <taxon>rosids</taxon>
        <taxon>malvids</taxon>
        <taxon>Myrtales</taxon>
        <taxon>Lythraceae</taxon>
        <taxon>Punica</taxon>
    </lineage>
</organism>
<evidence type="ECO:0000313" key="7">
    <source>
        <dbReference type="Proteomes" id="UP000233551"/>
    </source>
</evidence>
<dbReference type="Pfam" id="PF08240">
    <property type="entry name" value="ADH_N"/>
    <property type="match status" value="1"/>
</dbReference>
<comment type="similarity">
    <text evidence="1">Belongs to the zinc-containing alcohol dehydrogenase family.</text>
</comment>
<evidence type="ECO:0000313" key="6">
    <source>
        <dbReference type="EMBL" id="PKI57220.1"/>
    </source>
</evidence>
<keyword evidence="2" id="KW-0479">Metal-binding</keyword>
<evidence type="ECO:0000256" key="4">
    <source>
        <dbReference type="ARBA" id="ARBA00023002"/>
    </source>
</evidence>
<dbReference type="InterPro" id="IPR047109">
    <property type="entry name" value="CAD-like"/>
</dbReference>
<keyword evidence="7" id="KW-1185">Reference proteome</keyword>
<dbReference type="InterPro" id="IPR011032">
    <property type="entry name" value="GroES-like_sf"/>
</dbReference>
<dbReference type="Proteomes" id="UP000233551">
    <property type="component" value="Unassembled WGS sequence"/>
</dbReference>
<dbReference type="EMBL" id="PGOL01001525">
    <property type="protein sequence ID" value="PKI57220.1"/>
    <property type="molecule type" value="Genomic_DNA"/>
</dbReference>
<name>A0A2I0JMU2_PUNGR</name>
<comment type="caution">
    <text evidence="6">The sequence shown here is derived from an EMBL/GenBank/DDBJ whole genome shotgun (WGS) entry which is preliminary data.</text>
</comment>
<accession>A0A2I0JMU2</accession>
<feature type="non-terminal residue" evidence="6">
    <location>
        <position position="55"/>
    </location>
</feature>